<dbReference type="Proteomes" id="UP000198122">
    <property type="component" value="Unassembled WGS sequence"/>
</dbReference>
<dbReference type="OrthoDB" id="1846031at2"/>
<dbReference type="PROSITE" id="PS50983">
    <property type="entry name" value="FE_B12_PBP"/>
    <property type="match status" value="1"/>
</dbReference>
<dbReference type="InterPro" id="IPR051313">
    <property type="entry name" value="Bact_iron-sidero_bind"/>
</dbReference>
<comment type="subcellular location">
    <subcellularLocation>
        <location evidence="1">Cell envelope</location>
    </subcellularLocation>
</comment>
<dbReference type="Gene3D" id="3.40.50.1980">
    <property type="entry name" value="Nitrogenase molybdenum iron protein domain"/>
    <property type="match status" value="2"/>
</dbReference>
<evidence type="ECO:0000256" key="5">
    <source>
        <dbReference type="SAM" id="Coils"/>
    </source>
</evidence>
<sequence length="383" mass="40846">MLRSAHRRATPTRSLALTAVLALTLAGCSGEEEGGDTTSNGEKSSEKPESGNESESGKAGKGGEEGAGGQVVEHAFGETPVPDKIERVATVDWANQETPLALGIVPVGMSKMTWGDDDGDGVQPWVESALEELGGEEPVLFDETDGYDFEAIAKTEPDVILAGYSGLSKEDYNTLSDIAPTIAYPDDVWATEWDDATMQNARGLGKEEEGEKLVEDARREIEKAVEKHPEIKGKSVMLMTHVDLTDLSEINFYSAEDARAKFFEDLGMKTPESIKRHTEEGKYAGTISTENADELKDVDVIVTYGGTELYEALAADPVLSQLPAVKNKAVVALDGEKAEGAAANPTILSIPETTELYVEKIAEALEGKGSGVSEGKGSSSEKK</sequence>
<protein>
    <submittedName>
        <fullName evidence="8">Iron complex transport system substrate-binding protein</fullName>
    </submittedName>
</protein>
<evidence type="ECO:0000256" key="3">
    <source>
        <dbReference type="ARBA" id="ARBA00022448"/>
    </source>
</evidence>
<organism evidence="8 9">
    <name type="scientific">Kytococcus aerolatus</name>
    <dbReference type="NCBI Taxonomy" id="592308"/>
    <lineage>
        <taxon>Bacteria</taxon>
        <taxon>Bacillati</taxon>
        <taxon>Actinomycetota</taxon>
        <taxon>Actinomycetes</taxon>
        <taxon>Micrococcales</taxon>
        <taxon>Kytococcaceae</taxon>
        <taxon>Kytococcus</taxon>
    </lineage>
</organism>
<dbReference type="GO" id="GO:0030288">
    <property type="term" value="C:outer membrane-bounded periplasmic space"/>
    <property type="evidence" value="ECO:0007669"/>
    <property type="project" value="TreeGrafter"/>
</dbReference>
<reference evidence="8 9" key="1">
    <citation type="submission" date="2017-06" db="EMBL/GenBank/DDBJ databases">
        <authorList>
            <person name="Kim H.J."/>
            <person name="Triplett B.A."/>
        </authorList>
    </citation>
    <scope>NUCLEOTIDE SEQUENCE [LARGE SCALE GENOMIC DNA]</scope>
    <source>
        <strain evidence="8 9">DSM 22179</strain>
    </source>
</reference>
<name>A0A212TZU8_9MICO</name>
<proteinExistence type="inferred from homology"/>
<dbReference type="SUPFAM" id="SSF53807">
    <property type="entry name" value="Helical backbone' metal receptor"/>
    <property type="match status" value="1"/>
</dbReference>
<dbReference type="AlphaFoldDB" id="A0A212TZU8"/>
<feature type="compositionally biased region" description="Basic and acidic residues" evidence="6">
    <location>
        <begin position="43"/>
        <end position="64"/>
    </location>
</feature>
<keyword evidence="5" id="KW-0175">Coiled coil</keyword>
<evidence type="ECO:0000256" key="4">
    <source>
        <dbReference type="ARBA" id="ARBA00022729"/>
    </source>
</evidence>
<gene>
    <name evidence="8" type="ORF">SAMN05445756_1468</name>
</gene>
<dbReference type="PROSITE" id="PS51257">
    <property type="entry name" value="PROKAR_LIPOPROTEIN"/>
    <property type="match status" value="1"/>
</dbReference>
<keyword evidence="4" id="KW-0732">Signal</keyword>
<accession>A0A212TZU8</accession>
<evidence type="ECO:0000256" key="1">
    <source>
        <dbReference type="ARBA" id="ARBA00004196"/>
    </source>
</evidence>
<dbReference type="PANTHER" id="PTHR30532">
    <property type="entry name" value="IRON III DICITRATE-BINDING PERIPLASMIC PROTEIN"/>
    <property type="match status" value="1"/>
</dbReference>
<dbReference type="PANTHER" id="PTHR30532:SF24">
    <property type="entry name" value="FERRIC ENTEROBACTIN-BINDING PERIPLASMIC PROTEIN FEPB"/>
    <property type="match status" value="1"/>
</dbReference>
<dbReference type="Pfam" id="PF01497">
    <property type="entry name" value="Peripla_BP_2"/>
    <property type="match status" value="1"/>
</dbReference>
<evidence type="ECO:0000256" key="6">
    <source>
        <dbReference type="SAM" id="MobiDB-lite"/>
    </source>
</evidence>
<keyword evidence="9" id="KW-1185">Reference proteome</keyword>
<dbReference type="RefSeq" id="WP_088818435.1">
    <property type="nucleotide sequence ID" value="NZ_FYEZ01000002.1"/>
</dbReference>
<dbReference type="CDD" id="cd01146">
    <property type="entry name" value="FhuD"/>
    <property type="match status" value="1"/>
</dbReference>
<feature type="domain" description="Fe/B12 periplasmic-binding" evidence="7">
    <location>
        <begin position="87"/>
        <end position="369"/>
    </location>
</feature>
<comment type="similarity">
    <text evidence="2">Belongs to the bacterial solute-binding protein 8 family.</text>
</comment>
<feature type="region of interest" description="Disordered" evidence="6">
    <location>
        <begin position="27"/>
        <end position="68"/>
    </location>
</feature>
<evidence type="ECO:0000313" key="8">
    <source>
        <dbReference type="EMBL" id="SNC71401.1"/>
    </source>
</evidence>
<evidence type="ECO:0000256" key="2">
    <source>
        <dbReference type="ARBA" id="ARBA00008814"/>
    </source>
</evidence>
<dbReference type="GO" id="GO:1901678">
    <property type="term" value="P:iron coordination entity transport"/>
    <property type="evidence" value="ECO:0007669"/>
    <property type="project" value="UniProtKB-ARBA"/>
</dbReference>
<evidence type="ECO:0000313" key="9">
    <source>
        <dbReference type="Proteomes" id="UP000198122"/>
    </source>
</evidence>
<evidence type="ECO:0000259" key="7">
    <source>
        <dbReference type="PROSITE" id="PS50983"/>
    </source>
</evidence>
<dbReference type="InterPro" id="IPR002491">
    <property type="entry name" value="ABC_transptr_periplasmic_BD"/>
</dbReference>
<feature type="coiled-coil region" evidence="5">
    <location>
        <begin position="207"/>
        <end position="234"/>
    </location>
</feature>
<dbReference type="EMBL" id="FYEZ01000002">
    <property type="protein sequence ID" value="SNC71401.1"/>
    <property type="molecule type" value="Genomic_DNA"/>
</dbReference>
<keyword evidence="3" id="KW-0813">Transport</keyword>